<dbReference type="EMBL" id="CAEZZA010000122">
    <property type="protein sequence ID" value="CAB4751844.1"/>
    <property type="molecule type" value="Genomic_DNA"/>
</dbReference>
<dbReference type="FunFam" id="3.40.50.10440:FF:000001">
    <property type="entry name" value="Dihydroxyacetone kinase, DhaK subunit"/>
    <property type="match status" value="1"/>
</dbReference>
<dbReference type="PANTHER" id="PTHR28629:SF4">
    <property type="entry name" value="TRIOKINASE_FMN CYCLASE"/>
    <property type="match status" value="1"/>
</dbReference>
<dbReference type="EMBL" id="CAFBPA010000092">
    <property type="protein sequence ID" value="CAB5004637.1"/>
    <property type="molecule type" value="Genomic_DNA"/>
</dbReference>
<organism evidence="2">
    <name type="scientific">freshwater metagenome</name>
    <dbReference type="NCBI Taxonomy" id="449393"/>
    <lineage>
        <taxon>unclassified sequences</taxon>
        <taxon>metagenomes</taxon>
        <taxon>ecological metagenomes</taxon>
    </lineage>
</organism>
<dbReference type="AlphaFoldDB" id="A0A6J6QUQ3"/>
<proteinExistence type="predicted"/>
<dbReference type="Pfam" id="PF02733">
    <property type="entry name" value="Dak1"/>
    <property type="match status" value="1"/>
</dbReference>
<sequence>MKKLINDPNSFVDECLEGILLAKKGQLRAVGEDLRSIVDVNCPRPGKVGVVTGGGSGHLPIFLGYVGPGLCTGVAVGNVFSSPSVDQILAATRASNGGAGVLFIYGNYGGDVLNFDDAAEIAIAEGIQIETVLVTDDVASAPRERKEDRRGVAGLAFAFKIAGAAAARGDSLADVASAARNAIDQMGSMGVGLSPTVLPAAGQPTFTLEDGEMEVGIGIHGERGIRRAPIAPVDEIAKELFDAIASDLELASGDSIAVLVNGMGATPLEELYLLYRRINQISVAAGYSIERNFIGEYATSLEMAGASVTVMRLSGELKELLDLPSSPPISGMF</sequence>
<dbReference type="InterPro" id="IPR050861">
    <property type="entry name" value="Dihydroxyacetone_Kinase"/>
</dbReference>
<gene>
    <name evidence="2" type="ORF">UFOPK2625_01226</name>
    <name evidence="3" type="ORF">UFOPK2809_00928</name>
    <name evidence="4" type="ORF">UFOPK4043_00738</name>
</gene>
<reference evidence="2" key="1">
    <citation type="submission" date="2020-05" db="EMBL/GenBank/DDBJ databases">
        <authorList>
            <person name="Chiriac C."/>
            <person name="Salcher M."/>
            <person name="Ghai R."/>
            <person name="Kavagutti S V."/>
        </authorList>
    </citation>
    <scope>NUCLEOTIDE SEQUENCE</scope>
</reference>
<evidence type="ECO:0000259" key="1">
    <source>
        <dbReference type="PROSITE" id="PS51481"/>
    </source>
</evidence>
<dbReference type="SUPFAM" id="SSF82549">
    <property type="entry name" value="DAK1/DegV-like"/>
    <property type="match status" value="1"/>
</dbReference>
<protein>
    <submittedName>
        <fullName evidence="2">Unannotated protein</fullName>
    </submittedName>
</protein>
<evidence type="ECO:0000313" key="3">
    <source>
        <dbReference type="EMBL" id="CAB4751844.1"/>
    </source>
</evidence>
<dbReference type="PROSITE" id="PS51481">
    <property type="entry name" value="DHAK"/>
    <property type="match status" value="1"/>
</dbReference>
<dbReference type="PANTHER" id="PTHR28629">
    <property type="entry name" value="TRIOKINASE/FMN CYCLASE"/>
    <property type="match status" value="1"/>
</dbReference>
<accession>A0A6J6QUQ3</accession>
<feature type="domain" description="DhaK" evidence="1">
    <location>
        <begin position="7"/>
        <end position="332"/>
    </location>
</feature>
<dbReference type="GO" id="GO:0004371">
    <property type="term" value="F:glycerone kinase activity"/>
    <property type="evidence" value="ECO:0007669"/>
    <property type="project" value="InterPro"/>
</dbReference>
<dbReference type="Gene3D" id="3.40.50.10440">
    <property type="entry name" value="Dihydroxyacetone kinase, domain 1"/>
    <property type="match status" value="1"/>
</dbReference>
<dbReference type="GO" id="GO:0019563">
    <property type="term" value="P:glycerol catabolic process"/>
    <property type="evidence" value="ECO:0007669"/>
    <property type="project" value="TreeGrafter"/>
</dbReference>
<dbReference type="InterPro" id="IPR004006">
    <property type="entry name" value="DhaK_dom"/>
</dbReference>
<evidence type="ECO:0000313" key="4">
    <source>
        <dbReference type="EMBL" id="CAB5004637.1"/>
    </source>
</evidence>
<evidence type="ECO:0000313" key="2">
    <source>
        <dbReference type="EMBL" id="CAB4715187.1"/>
    </source>
</evidence>
<dbReference type="EMBL" id="CAEZXZ010000212">
    <property type="protein sequence ID" value="CAB4715187.1"/>
    <property type="molecule type" value="Genomic_DNA"/>
</dbReference>
<dbReference type="Gene3D" id="3.30.1180.20">
    <property type="entry name" value="Dihydroxyacetone kinase, domain 2"/>
    <property type="match status" value="1"/>
</dbReference>
<dbReference type="GO" id="GO:0005829">
    <property type="term" value="C:cytosol"/>
    <property type="evidence" value="ECO:0007669"/>
    <property type="project" value="TreeGrafter"/>
</dbReference>
<name>A0A6J6QUQ3_9ZZZZ</name>